<dbReference type="Proteomes" id="UP001358586">
    <property type="component" value="Chromosome 7"/>
</dbReference>
<name>A0ABR0PFH2_GOSAR</name>
<sequence length="69" mass="7727">MVKTRLSGAKADKKIKSDHRPLSISFGKKEDSVSSRPFRVFSGWLSHESFSSLVNENWVGSELFGEVDP</sequence>
<keyword evidence="2" id="KW-1185">Reference proteome</keyword>
<accession>A0ABR0PFH2</accession>
<organism evidence="1 2">
    <name type="scientific">Gossypium arboreum</name>
    <name type="common">Tree cotton</name>
    <name type="synonym">Gossypium nanking</name>
    <dbReference type="NCBI Taxonomy" id="29729"/>
    <lineage>
        <taxon>Eukaryota</taxon>
        <taxon>Viridiplantae</taxon>
        <taxon>Streptophyta</taxon>
        <taxon>Embryophyta</taxon>
        <taxon>Tracheophyta</taxon>
        <taxon>Spermatophyta</taxon>
        <taxon>Magnoliopsida</taxon>
        <taxon>eudicotyledons</taxon>
        <taxon>Gunneridae</taxon>
        <taxon>Pentapetalae</taxon>
        <taxon>rosids</taxon>
        <taxon>malvids</taxon>
        <taxon>Malvales</taxon>
        <taxon>Malvaceae</taxon>
        <taxon>Malvoideae</taxon>
        <taxon>Gossypium</taxon>
    </lineage>
</organism>
<comment type="caution">
    <text evidence="1">The sequence shown here is derived from an EMBL/GenBank/DDBJ whole genome shotgun (WGS) entry which is preliminary data.</text>
</comment>
<evidence type="ECO:0000313" key="1">
    <source>
        <dbReference type="EMBL" id="KAK5820056.1"/>
    </source>
</evidence>
<dbReference type="EMBL" id="JARKNE010000007">
    <property type="protein sequence ID" value="KAK5820056.1"/>
    <property type="molecule type" value="Genomic_DNA"/>
</dbReference>
<evidence type="ECO:0000313" key="2">
    <source>
        <dbReference type="Proteomes" id="UP001358586"/>
    </source>
</evidence>
<gene>
    <name evidence="1" type="ORF">PVK06_025101</name>
</gene>
<proteinExistence type="predicted"/>
<protein>
    <submittedName>
        <fullName evidence="1">Uncharacterized protein</fullName>
    </submittedName>
</protein>
<reference evidence="1 2" key="1">
    <citation type="submission" date="2023-03" db="EMBL/GenBank/DDBJ databases">
        <title>WGS of Gossypium arboreum.</title>
        <authorList>
            <person name="Yu D."/>
        </authorList>
    </citation>
    <scope>NUCLEOTIDE SEQUENCE [LARGE SCALE GENOMIC DNA]</scope>
    <source>
        <tissue evidence="1">Leaf</tissue>
    </source>
</reference>